<dbReference type="PANTHER" id="PTHR11956">
    <property type="entry name" value="ARGINYL-TRNA SYNTHETASE"/>
    <property type="match status" value="1"/>
</dbReference>
<dbReference type="PRINTS" id="PR01038">
    <property type="entry name" value="TRNASYNTHARG"/>
</dbReference>
<dbReference type="AlphaFoldDB" id="A0A1M5T7E5"/>
<dbReference type="EMBL" id="FQXD01000007">
    <property type="protein sequence ID" value="SHH46636.1"/>
    <property type="molecule type" value="Genomic_DNA"/>
</dbReference>
<dbReference type="Gene3D" id="3.30.1360.70">
    <property type="entry name" value="Arginyl tRNA synthetase N-terminal domain"/>
    <property type="match status" value="1"/>
</dbReference>
<evidence type="ECO:0000256" key="8">
    <source>
        <dbReference type="ARBA" id="ARBA00022917"/>
    </source>
</evidence>
<dbReference type="SUPFAM" id="SSF52374">
    <property type="entry name" value="Nucleotidylyl transferase"/>
    <property type="match status" value="1"/>
</dbReference>
<dbReference type="InterPro" id="IPR036695">
    <property type="entry name" value="Arg-tRNA-synth_N_sf"/>
</dbReference>
<dbReference type="InterPro" id="IPR035684">
    <property type="entry name" value="ArgRS_core"/>
</dbReference>
<dbReference type="OrthoDB" id="9805987at2"/>
<protein>
    <recommendedName>
        <fullName evidence="11">Arginine--tRNA ligase</fullName>
        <ecNumber evidence="11">6.1.1.19</ecNumber>
    </recommendedName>
    <alternativeName>
        <fullName evidence="11">Arginyl-tRNA synthetase</fullName>
        <shortName evidence="11">ArgRS</shortName>
    </alternativeName>
</protein>
<comment type="similarity">
    <text evidence="2 11 12">Belongs to the class-I aminoacyl-tRNA synthetase family.</text>
</comment>
<comment type="catalytic activity">
    <reaction evidence="10 11">
        <text>tRNA(Arg) + L-arginine + ATP = L-arginyl-tRNA(Arg) + AMP + diphosphate</text>
        <dbReference type="Rhea" id="RHEA:20301"/>
        <dbReference type="Rhea" id="RHEA-COMP:9658"/>
        <dbReference type="Rhea" id="RHEA-COMP:9673"/>
        <dbReference type="ChEBI" id="CHEBI:30616"/>
        <dbReference type="ChEBI" id="CHEBI:32682"/>
        <dbReference type="ChEBI" id="CHEBI:33019"/>
        <dbReference type="ChEBI" id="CHEBI:78442"/>
        <dbReference type="ChEBI" id="CHEBI:78513"/>
        <dbReference type="ChEBI" id="CHEBI:456215"/>
        <dbReference type="EC" id="6.1.1.19"/>
    </reaction>
</comment>
<keyword evidence="16" id="KW-1185">Reference proteome</keyword>
<comment type="subunit">
    <text evidence="3 11">Monomer.</text>
</comment>
<dbReference type="Pfam" id="PF00750">
    <property type="entry name" value="tRNA-synt_1d"/>
    <property type="match status" value="1"/>
</dbReference>
<dbReference type="InterPro" id="IPR001412">
    <property type="entry name" value="aa-tRNA-synth_I_CS"/>
</dbReference>
<evidence type="ECO:0000313" key="16">
    <source>
        <dbReference type="Proteomes" id="UP000184079"/>
    </source>
</evidence>
<feature type="domain" description="DALR anticodon binding" evidence="13">
    <location>
        <begin position="437"/>
        <end position="555"/>
    </location>
</feature>
<comment type="subcellular location">
    <subcellularLocation>
        <location evidence="1 11">Cytoplasm</location>
    </subcellularLocation>
</comment>
<dbReference type="FunFam" id="3.40.50.620:FF:000062">
    <property type="entry name" value="Arginine--tRNA ligase"/>
    <property type="match status" value="1"/>
</dbReference>
<keyword evidence="4 11" id="KW-0963">Cytoplasm</keyword>
<evidence type="ECO:0000256" key="2">
    <source>
        <dbReference type="ARBA" id="ARBA00005594"/>
    </source>
</evidence>
<keyword evidence="8 11" id="KW-0648">Protein biosynthesis</keyword>
<dbReference type="InterPro" id="IPR008909">
    <property type="entry name" value="DALR_anticod-bd"/>
</dbReference>
<evidence type="ECO:0000256" key="3">
    <source>
        <dbReference type="ARBA" id="ARBA00011245"/>
    </source>
</evidence>
<keyword evidence="9 11" id="KW-0030">Aminoacyl-tRNA synthetase</keyword>
<dbReference type="PROSITE" id="PS00178">
    <property type="entry name" value="AA_TRNA_LIGASE_I"/>
    <property type="match status" value="1"/>
</dbReference>
<evidence type="ECO:0000256" key="5">
    <source>
        <dbReference type="ARBA" id="ARBA00022598"/>
    </source>
</evidence>
<dbReference type="GO" id="GO:0004814">
    <property type="term" value="F:arginine-tRNA ligase activity"/>
    <property type="evidence" value="ECO:0007669"/>
    <property type="project" value="UniProtKB-UniRule"/>
</dbReference>
<organism evidence="15 16">
    <name type="scientific">Virgibacillus chiguensis</name>
    <dbReference type="NCBI Taxonomy" id="411959"/>
    <lineage>
        <taxon>Bacteria</taxon>
        <taxon>Bacillati</taxon>
        <taxon>Bacillota</taxon>
        <taxon>Bacilli</taxon>
        <taxon>Bacillales</taxon>
        <taxon>Bacillaceae</taxon>
        <taxon>Virgibacillus</taxon>
    </lineage>
</organism>
<sequence length="555" mass="63305">MNILREAEDLIRNVIQQAVLKTEWIEKISDVPPIVLEKPNNDQHGDYATNIAMQLTKVAKQPPRQIAQAIVDHIDVAGTYIQKVDIAGPGFINIFIDYDYLTPLVPYILEEQANYGKHDTKDYRIQIEFVSANPTGDLHLGHARGASYGDALGNVLEAAGYHVEREYYINDAGNQMHNLALSVEARYMQALGREAEMPADGYYGQDIIDIGKKLAADEGDVWLHKPKEERLAYFRRYGLDFELKKIEHDLNQFRVPFDQWFSEMSLYEKGKVDQALDKMRTSGDIYEQDGATWFRTTKYGDDKDRVVIKSDGSYTYLASDIAYHNDKLERGFDQLINVWGADHHGYVPRMEAAIQALGYPKEKLETEIIQMVNLFEDGERVKMSKRSGKALTLRQLMEDVGVDAMRYMMNTRSCDTHLDFDIKLARSQSNDNPVYYVQYAHARICTLLDKAEASGYAYEKYDSSLLKQTSEINLLKLLASFPQLVLDAAEKRIPHKITQYAFDVASQLHSFYNAEKVLDESQLEVTKARLALLQAVKITLDNALRMVGVHAPEKM</sequence>
<evidence type="ECO:0000256" key="4">
    <source>
        <dbReference type="ARBA" id="ARBA00022490"/>
    </source>
</evidence>
<reference evidence="16" key="1">
    <citation type="submission" date="2016-11" db="EMBL/GenBank/DDBJ databases">
        <authorList>
            <person name="Varghese N."/>
            <person name="Submissions S."/>
        </authorList>
    </citation>
    <scope>NUCLEOTIDE SEQUENCE [LARGE SCALE GENOMIC DNA]</scope>
    <source>
        <strain evidence="16">CGMCC 1.6496</strain>
    </source>
</reference>
<dbReference type="GO" id="GO:0006420">
    <property type="term" value="P:arginyl-tRNA aminoacylation"/>
    <property type="evidence" value="ECO:0007669"/>
    <property type="project" value="UniProtKB-UniRule"/>
</dbReference>
<keyword evidence="5 11" id="KW-0436">Ligase</keyword>
<evidence type="ECO:0000256" key="6">
    <source>
        <dbReference type="ARBA" id="ARBA00022741"/>
    </source>
</evidence>
<dbReference type="FunFam" id="3.30.1360.70:FF:000003">
    <property type="entry name" value="Arginine--tRNA ligase"/>
    <property type="match status" value="1"/>
</dbReference>
<evidence type="ECO:0000259" key="14">
    <source>
        <dbReference type="SMART" id="SM01016"/>
    </source>
</evidence>
<dbReference type="PANTHER" id="PTHR11956:SF5">
    <property type="entry name" value="ARGININE--TRNA LIGASE, CYTOPLASMIC"/>
    <property type="match status" value="1"/>
</dbReference>
<feature type="domain" description="Arginyl tRNA synthetase N-terminal" evidence="14">
    <location>
        <begin position="5"/>
        <end position="96"/>
    </location>
</feature>
<dbReference type="GO" id="GO:0005737">
    <property type="term" value="C:cytoplasm"/>
    <property type="evidence" value="ECO:0007669"/>
    <property type="project" value="UniProtKB-SubCell"/>
</dbReference>
<dbReference type="GO" id="GO:0005524">
    <property type="term" value="F:ATP binding"/>
    <property type="evidence" value="ECO:0007669"/>
    <property type="project" value="UniProtKB-UniRule"/>
</dbReference>
<dbReference type="HAMAP" id="MF_00123">
    <property type="entry name" value="Arg_tRNA_synth"/>
    <property type="match status" value="1"/>
</dbReference>
<dbReference type="SUPFAM" id="SSF55190">
    <property type="entry name" value="Arginyl-tRNA synthetase (ArgRS), N-terminal 'additional' domain"/>
    <property type="match status" value="1"/>
</dbReference>
<feature type="short sequence motif" description="'HIGH' region" evidence="11">
    <location>
        <begin position="132"/>
        <end position="142"/>
    </location>
</feature>
<evidence type="ECO:0000256" key="7">
    <source>
        <dbReference type="ARBA" id="ARBA00022840"/>
    </source>
</evidence>
<dbReference type="EC" id="6.1.1.19" evidence="11"/>
<dbReference type="SUPFAM" id="SSF47323">
    <property type="entry name" value="Anticodon-binding domain of a subclass of class I aminoacyl-tRNA synthetases"/>
    <property type="match status" value="1"/>
</dbReference>
<dbReference type="InterPro" id="IPR009080">
    <property type="entry name" value="tRNAsynth_Ia_anticodon-bd"/>
</dbReference>
<evidence type="ECO:0000256" key="1">
    <source>
        <dbReference type="ARBA" id="ARBA00004496"/>
    </source>
</evidence>
<keyword evidence="6 11" id="KW-0547">Nucleotide-binding</keyword>
<proteinExistence type="inferred from homology"/>
<evidence type="ECO:0000256" key="12">
    <source>
        <dbReference type="RuleBase" id="RU363038"/>
    </source>
</evidence>
<dbReference type="CDD" id="cd00671">
    <property type="entry name" value="ArgRS_core"/>
    <property type="match status" value="1"/>
</dbReference>
<accession>A0A1M5T7E5</accession>
<name>A0A1M5T7E5_9BACI</name>
<evidence type="ECO:0000256" key="9">
    <source>
        <dbReference type="ARBA" id="ARBA00023146"/>
    </source>
</evidence>
<dbReference type="SMART" id="SM00836">
    <property type="entry name" value="DALR_1"/>
    <property type="match status" value="1"/>
</dbReference>
<dbReference type="NCBIfam" id="TIGR00456">
    <property type="entry name" value="argS"/>
    <property type="match status" value="1"/>
</dbReference>
<dbReference type="InterPro" id="IPR014729">
    <property type="entry name" value="Rossmann-like_a/b/a_fold"/>
</dbReference>
<evidence type="ECO:0000256" key="10">
    <source>
        <dbReference type="ARBA" id="ARBA00049339"/>
    </source>
</evidence>
<dbReference type="SMART" id="SM01016">
    <property type="entry name" value="Arg_tRNA_synt_N"/>
    <property type="match status" value="1"/>
</dbReference>
<evidence type="ECO:0000259" key="13">
    <source>
        <dbReference type="SMART" id="SM00836"/>
    </source>
</evidence>
<dbReference type="Pfam" id="PF05746">
    <property type="entry name" value="DALR_1"/>
    <property type="match status" value="1"/>
</dbReference>
<dbReference type="Pfam" id="PF03485">
    <property type="entry name" value="Arg_tRNA_synt_N"/>
    <property type="match status" value="1"/>
</dbReference>
<keyword evidence="7 11" id="KW-0067">ATP-binding</keyword>
<dbReference type="Gene3D" id="3.40.50.620">
    <property type="entry name" value="HUPs"/>
    <property type="match status" value="1"/>
</dbReference>
<dbReference type="FunFam" id="1.10.730.10:FF:000008">
    <property type="entry name" value="Arginine--tRNA ligase"/>
    <property type="match status" value="1"/>
</dbReference>
<dbReference type="Gene3D" id="1.10.730.10">
    <property type="entry name" value="Isoleucyl-tRNA Synthetase, Domain 1"/>
    <property type="match status" value="1"/>
</dbReference>
<dbReference type="InterPro" id="IPR001278">
    <property type="entry name" value="Arg-tRNA-ligase"/>
</dbReference>
<dbReference type="Proteomes" id="UP000184079">
    <property type="component" value="Unassembled WGS sequence"/>
</dbReference>
<evidence type="ECO:0000313" key="15">
    <source>
        <dbReference type="EMBL" id="SHH46636.1"/>
    </source>
</evidence>
<dbReference type="RefSeq" id="WP_073008338.1">
    <property type="nucleotide sequence ID" value="NZ_FQXD01000007.1"/>
</dbReference>
<evidence type="ECO:0000256" key="11">
    <source>
        <dbReference type="HAMAP-Rule" id="MF_00123"/>
    </source>
</evidence>
<gene>
    <name evidence="11" type="primary">argS</name>
    <name evidence="15" type="ORF">SAMN05421807_107141</name>
</gene>
<dbReference type="InterPro" id="IPR005148">
    <property type="entry name" value="Arg-tRNA-synth_N"/>
</dbReference>